<dbReference type="EMBL" id="AYER01000004">
    <property type="protein sequence ID" value="ESK39631.1"/>
    <property type="molecule type" value="Genomic_DNA"/>
</dbReference>
<dbReference type="InterPro" id="IPR001173">
    <property type="entry name" value="Glyco_trans_2-like"/>
</dbReference>
<feature type="domain" description="Glycosyltransferase 2-like" evidence="1">
    <location>
        <begin position="15"/>
        <end position="145"/>
    </location>
</feature>
<keyword evidence="3" id="KW-1185">Reference proteome</keyword>
<dbReference type="InterPro" id="IPR029044">
    <property type="entry name" value="Nucleotide-diphossugar_trans"/>
</dbReference>
<sequence>MDTSNITLCLTIGRRPELLQQTLVSLFKHAYFKHIIAINDFGDRETNDVFKALCPHGQLICLEKQLGHHKAVDYMYSHVKTDYIFHCEDDWHFNQLPDLSKILNTLDIYSDMAGICLRHYNDMYIPSERKHLINYRENFGVKLCTLKNVHPKWYGYSFNPHLVKTSLWQDIAGKFQKFRKERNISVYLRKKNRFMFYLTEGGCHHIGHDHSLVNPKTKQNKFSWLLKLKFKKLSFDNSL</sequence>
<dbReference type="RefSeq" id="WP_023272944.1">
    <property type="nucleotide sequence ID" value="NZ_KI530723.1"/>
</dbReference>
<dbReference type="STRING" id="1392540.P256_01312"/>
<dbReference type="Gene3D" id="3.90.550.10">
    <property type="entry name" value="Spore Coat Polysaccharide Biosynthesis Protein SpsA, Chain A"/>
    <property type="match status" value="1"/>
</dbReference>
<dbReference type="eggNOG" id="COG1216">
    <property type="taxonomic scope" value="Bacteria"/>
</dbReference>
<organism evidence="2 3">
    <name type="scientific">Acinetobacter nectaris CIP 110549</name>
    <dbReference type="NCBI Taxonomy" id="1392540"/>
    <lineage>
        <taxon>Bacteria</taxon>
        <taxon>Pseudomonadati</taxon>
        <taxon>Pseudomonadota</taxon>
        <taxon>Gammaproteobacteria</taxon>
        <taxon>Moraxellales</taxon>
        <taxon>Moraxellaceae</taxon>
        <taxon>Acinetobacter</taxon>
    </lineage>
</organism>
<comment type="caution">
    <text evidence="2">The sequence shown here is derived from an EMBL/GenBank/DDBJ whole genome shotgun (WGS) entry which is preliminary data.</text>
</comment>
<dbReference type="HOGENOM" id="CLU_076613_0_0_6"/>
<dbReference type="OrthoDB" id="848759at2"/>
<dbReference type="PATRIC" id="fig|1392540.3.peg.1273"/>
<protein>
    <recommendedName>
        <fullName evidence="1">Glycosyltransferase 2-like domain-containing protein</fullName>
    </recommendedName>
</protein>
<evidence type="ECO:0000313" key="2">
    <source>
        <dbReference type="EMBL" id="ESK39631.1"/>
    </source>
</evidence>
<name>V2TNS2_9GAMM</name>
<evidence type="ECO:0000313" key="3">
    <source>
        <dbReference type="Proteomes" id="UP000023785"/>
    </source>
</evidence>
<accession>V2TNS2</accession>
<gene>
    <name evidence="2" type="ORF">P256_01312</name>
</gene>
<dbReference type="SUPFAM" id="SSF53448">
    <property type="entry name" value="Nucleotide-diphospho-sugar transferases"/>
    <property type="match status" value="1"/>
</dbReference>
<evidence type="ECO:0000259" key="1">
    <source>
        <dbReference type="Pfam" id="PF00535"/>
    </source>
</evidence>
<dbReference type="Proteomes" id="UP000023785">
    <property type="component" value="Unassembled WGS sequence"/>
</dbReference>
<proteinExistence type="predicted"/>
<dbReference type="AlphaFoldDB" id="V2TNS2"/>
<reference evidence="2 3" key="1">
    <citation type="submission" date="2013-10" db="EMBL/GenBank/DDBJ databases">
        <title>The Genome Sequence of Acinetobacter nectaris CIP 110549.</title>
        <authorList>
            <consortium name="The Broad Institute Genomics Platform"/>
            <consortium name="The Broad Institute Genome Sequencing Center for Infectious Disease"/>
            <person name="Cerqueira G."/>
            <person name="Feldgarden M."/>
            <person name="Courvalin P."/>
            <person name="Grillot-Courvalin C."/>
            <person name="Clermont D."/>
            <person name="Rocha E."/>
            <person name="Yoon E.-J."/>
            <person name="Nemec A."/>
            <person name="Young S.K."/>
            <person name="Zeng Q."/>
            <person name="Gargeya S."/>
            <person name="Fitzgerald M."/>
            <person name="Abouelleil A."/>
            <person name="Alvarado L."/>
            <person name="Berlin A.M."/>
            <person name="Chapman S.B."/>
            <person name="Gainer-Dewar J."/>
            <person name="Goldberg J."/>
            <person name="Gnerre S."/>
            <person name="Griggs A."/>
            <person name="Gujja S."/>
            <person name="Hansen M."/>
            <person name="Howarth C."/>
            <person name="Imamovic A."/>
            <person name="Ireland A."/>
            <person name="Larimer J."/>
            <person name="McCowan C."/>
            <person name="Murphy C."/>
            <person name="Pearson M."/>
            <person name="Poon T.W."/>
            <person name="Priest M."/>
            <person name="Roberts A."/>
            <person name="Saif S."/>
            <person name="Shea T."/>
            <person name="Sykes S."/>
            <person name="Wortman J."/>
            <person name="Nusbaum C."/>
            <person name="Birren B."/>
        </authorList>
    </citation>
    <scope>NUCLEOTIDE SEQUENCE [LARGE SCALE GENOMIC DNA]</scope>
    <source>
        <strain evidence="2 3">CIP 110549</strain>
    </source>
</reference>
<dbReference type="Pfam" id="PF00535">
    <property type="entry name" value="Glycos_transf_2"/>
    <property type="match status" value="1"/>
</dbReference>